<keyword evidence="2" id="KW-1185">Reference proteome</keyword>
<reference evidence="1" key="2">
    <citation type="submission" date="2018-05" db="EMBL/GenBank/DDBJ databases">
        <title>OgluRS3 (Oryza glumaepatula Reference Sequence Version 3).</title>
        <authorList>
            <person name="Zhang J."/>
            <person name="Kudrna D."/>
            <person name="Lee S."/>
            <person name="Talag J."/>
            <person name="Welchert J."/>
            <person name="Wing R.A."/>
        </authorList>
    </citation>
    <scope>NUCLEOTIDE SEQUENCE [LARGE SCALE GENOMIC DNA]</scope>
</reference>
<dbReference type="EnsemblPlants" id="OGLUM06G22190.1">
    <property type="protein sequence ID" value="OGLUM06G22190.1"/>
    <property type="gene ID" value="OGLUM06G22190"/>
</dbReference>
<dbReference type="Gramene" id="OGLUM06G22190.1">
    <property type="protein sequence ID" value="OGLUM06G22190.1"/>
    <property type="gene ID" value="OGLUM06G22190"/>
</dbReference>
<accession>A0A0E0ABW5</accession>
<evidence type="ECO:0000313" key="1">
    <source>
        <dbReference type="EnsemblPlants" id="OGLUM06G22190.1"/>
    </source>
</evidence>
<name>A0A0E0ABW5_9ORYZ</name>
<protein>
    <submittedName>
        <fullName evidence="1">Uncharacterized protein</fullName>
    </submittedName>
</protein>
<evidence type="ECO:0000313" key="2">
    <source>
        <dbReference type="Proteomes" id="UP000026961"/>
    </source>
</evidence>
<sequence>MGWARGVDKVPATYPSTIYDVRTAIQSCIKPPTTQGAAPEILLRKGGSRWANICKYSQAS</sequence>
<dbReference type="Proteomes" id="UP000026961">
    <property type="component" value="Chromosome 6"/>
</dbReference>
<dbReference type="AlphaFoldDB" id="A0A0E0ABW5"/>
<reference evidence="1" key="1">
    <citation type="submission" date="2015-04" db="UniProtKB">
        <authorList>
            <consortium name="EnsemblPlants"/>
        </authorList>
    </citation>
    <scope>IDENTIFICATION</scope>
</reference>
<dbReference type="HOGENOM" id="CLU_2945490_0_0_1"/>
<organism evidence="1">
    <name type="scientific">Oryza glumipatula</name>
    <dbReference type="NCBI Taxonomy" id="40148"/>
    <lineage>
        <taxon>Eukaryota</taxon>
        <taxon>Viridiplantae</taxon>
        <taxon>Streptophyta</taxon>
        <taxon>Embryophyta</taxon>
        <taxon>Tracheophyta</taxon>
        <taxon>Spermatophyta</taxon>
        <taxon>Magnoliopsida</taxon>
        <taxon>Liliopsida</taxon>
        <taxon>Poales</taxon>
        <taxon>Poaceae</taxon>
        <taxon>BOP clade</taxon>
        <taxon>Oryzoideae</taxon>
        <taxon>Oryzeae</taxon>
        <taxon>Oryzinae</taxon>
        <taxon>Oryza</taxon>
    </lineage>
</organism>
<proteinExistence type="predicted"/>